<organism evidence="1 2">
    <name type="scientific">Parashewanella curva</name>
    <dbReference type="NCBI Taxonomy" id="2338552"/>
    <lineage>
        <taxon>Bacteria</taxon>
        <taxon>Pseudomonadati</taxon>
        <taxon>Pseudomonadota</taxon>
        <taxon>Gammaproteobacteria</taxon>
        <taxon>Alteromonadales</taxon>
        <taxon>Shewanellaceae</taxon>
        <taxon>Parashewanella</taxon>
    </lineage>
</organism>
<gene>
    <name evidence="1" type="ORF">D5018_12640</name>
</gene>
<dbReference type="EMBL" id="QZEI01000037">
    <property type="protein sequence ID" value="RLV59336.1"/>
    <property type="molecule type" value="Genomic_DNA"/>
</dbReference>
<dbReference type="OrthoDB" id="9897052at2"/>
<dbReference type="RefSeq" id="WP_121839366.1">
    <property type="nucleotide sequence ID" value="NZ_ML014786.1"/>
</dbReference>
<name>A0A3L8PVH7_9GAMM</name>
<evidence type="ECO:0000313" key="2">
    <source>
        <dbReference type="Proteomes" id="UP000281474"/>
    </source>
</evidence>
<comment type="caution">
    <text evidence="1">The sequence shown here is derived from an EMBL/GenBank/DDBJ whole genome shotgun (WGS) entry which is preliminary data.</text>
</comment>
<proteinExistence type="predicted"/>
<reference evidence="1 2" key="1">
    <citation type="submission" date="2018-09" db="EMBL/GenBank/DDBJ databases">
        <title>Phylogeny of the Shewanellaceae, and recommendation for two new genera, Pseudoshewanella and Parashewanella.</title>
        <authorList>
            <person name="Wang G."/>
        </authorList>
    </citation>
    <scope>NUCLEOTIDE SEQUENCE [LARGE SCALE GENOMIC DNA]</scope>
    <source>
        <strain evidence="1 2">C51</strain>
    </source>
</reference>
<accession>A0A3L8PVH7</accession>
<dbReference type="Proteomes" id="UP000281474">
    <property type="component" value="Unassembled WGS sequence"/>
</dbReference>
<protein>
    <submittedName>
        <fullName evidence="1">Uncharacterized protein</fullName>
    </submittedName>
</protein>
<sequence length="398" mass="44802">MASVKPEIPLKTESSCSWRWLSKYEFDESESWAEIEIITPGEGYKSKILEVRKTTNSGSNSPNAAFFETTQAPEVSTNFKQEELLPHKALDEQAAPPKVLPQETLCKIPNANGSGPIIPSSSIGEFDMADDIIQLDEVENKANKTIHRTIQVKNEDGKMVNEMCSITSADAQQNESYSRTLVAGRTSEHADEFRQKVKATGTLETSLALEAFEHYLTGLEHAIEYIGPTFPSHHGSNELDESYLKGVPESKFTEYLDFMRNEHFPHCQQPFLMQVVGIKKDWAPDHAILVVYSKDGAIIIDSKDNIYPSTETYPTMTIQFKSYNDGSILSWLLDYNNCVRYAIGTGLLIAHELRCTNPNNRIEETKNKRGMEQLIRSLEPFKAPPSACFAYRKENSSQ</sequence>
<keyword evidence="2" id="KW-1185">Reference proteome</keyword>
<evidence type="ECO:0000313" key="1">
    <source>
        <dbReference type="EMBL" id="RLV59336.1"/>
    </source>
</evidence>
<dbReference type="AlphaFoldDB" id="A0A3L8PVH7"/>